<comment type="caution">
    <text evidence="2">The sequence shown here is derived from an EMBL/GenBank/DDBJ whole genome shotgun (WGS) entry which is preliminary data.</text>
</comment>
<gene>
    <name evidence="2" type="ORF">pipiens_011040</name>
</gene>
<evidence type="ECO:0000313" key="3">
    <source>
        <dbReference type="Proteomes" id="UP001562425"/>
    </source>
</evidence>
<name>A0ABD1D7Y4_CULPP</name>
<reference evidence="2 3" key="1">
    <citation type="submission" date="2024-05" db="EMBL/GenBank/DDBJ databases">
        <title>Culex pipiens pipiens assembly and annotation.</title>
        <authorList>
            <person name="Alout H."/>
            <person name="Durand T."/>
        </authorList>
    </citation>
    <scope>NUCLEOTIDE SEQUENCE [LARGE SCALE GENOMIC DNA]</scope>
    <source>
        <strain evidence="2">HA-2024</strain>
        <tissue evidence="2">Whole body</tissue>
    </source>
</reference>
<organism evidence="2 3">
    <name type="scientific">Culex pipiens pipiens</name>
    <name type="common">Northern house mosquito</name>
    <dbReference type="NCBI Taxonomy" id="38569"/>
    <lineage>
        <taxon>Eukaryota</taxon>
        <taxon>Metazoa</taxon>
        <taxon>Ecdysozoa</taxon>
        <taxon>Arthropoda</taxon>
        <taxon>Hexapoda</taxon>
        <taxon>Insecta</taxon>
        <taxon>Pterygota</taxon>
        <taxon>Neoptera</taxon>
        <taxon>Endopterygota</taxon>
        <taxon>Diptera</taxon>
        <taxon>Nematocera</taxon>
        <taxon>Culicoidea</taxon>
        <taxon>Culicidae</taxon>
        <taxon>Culicinae</taxon>
        <taxon>Culicini</taxon>
        <taxon>Culex</taxon>
        <taxon>Culex</taxon>
    </lineage>
</organism>
<dbReference type="AlphaFoldDB" id="A0ABD1D7Y4"/>
<keyword evidence="3" id="KW-1185">Reference proteome</keyword>
<dbReference type="Proteomes" id="UP001562425">
    <property type="component" value="Unassembled WGS sequence"/>
</dbReference>
<dbReference type="EMBL" id="JBEHCU010007020">
    <property type="protein sequence ID" value="KAL1395726.1"/>
    <property type="molecule type" value="Genomic_DNA"/>
</dbReference>
<sequence>MDCDELDLISVTFMNQTLRTLWNYVVDIFWIYLRFMVLAVVIFFLVQWYIQNYDAVDDETIKKNLNKIGAGDAQKSLKSGENEL</sequence>
<evidence type="ECO:0000313" key="2">
    <source>
        <dbReference type="EMBL" id="KAL1395726.1"/>
    </source>
</evidence>
<proteinExistence type="predicted"/>
<keyword evidence="1" id="KW-0812">Transmembrane</keyword>
<protein>
    <submittedName>
        <fullName evidence="2">Uncharacterized protein</fullName>
    </submittedName>
</protein>
<keyword evidence="1" id="KW-0472">Membrane</keyword>
<keyword evidence="1" id="KW-1133">Transmembrane helix</keyword>
<accession>A0ABD1D7Y4</accession>
<feature type="transmembrane region" description="Helical" evidence="1">
    <location>
        <begin position="28"/>
        <end position="50"/>
    </location>
</feature>
<evidence type="ECO:0000256" key="1">
    <source>
        <dbReference type="SAM" id="Phobius"/>
    </source>
</evidence>